<dbReference type="AlphaFoldDB" id="A0A7T8KCH3"/>
<evidence type="ECO:0000256" key="1">
    <source>
        <dbReference type="SAM" id="MobiDB-lite"/>
    </source>
</evidence>
<feature type="region of interest" description="Disordered" evidence="1">
    <location>
        <begin position="1"/>
        <end position="64"/>
    </location>
</feature>
<evidence type="ECO:0000313" key="3">
    <source>
        <dbReference type="Proteomes" id="UP000595437"/>
    </source>
</evidence>
<sequence>MGFRRRLRLRSFVSSSGSKSQRMDPTLVAPTALREKKPCSHSPSKSHAHWNEGGYPIGIRVHAE</sequence>
<keyword evidence="3" id="KW-1185">Reference proteome</keyword>
<dbReference type="Proteomes" id="UP000595437">
    <property type="component" value="Chromosome 4"/>
</dbReference>
<evidence type="ECO:0000313" key="2">
    <source>
        <dbReference type="EMBL" id="QQP53385.1"/>
    </source>
</evidence>
<feature type="compositionally biased region" description="Low complexity" evidence="1">
    <location>
        <begin position="10"/>
        <end position="20"/>
    </location>
</feature>
<reference evidence="3" key="1">
    <citation type="submission" date="2021-01" db="EMBL/GenBank/DDBJ databases">
        <title>Caligus Genome Assembly.</title>
        <authorList>
            <person name="Gallardo-Escarate C."/>
        </authorList>
    </citation>
    <scope>NUCLEOTIDE SEQUENCE [LARGE SCALE GENOMIC DNA]</scope>
</reference>
<dbReference type="EMBL" id="CP045893">
    <property type="protein sequence ID" value="QQP53385.1"/>
    <property type="molecule type" value="Genomic_DNA"/>
</dbReference>
<gene>
    <name evidence="2" type="ORF">FKW44_005854</name>
</gene>
<accession>A0A7T8KCH3</accession>
<protein>
    <submittedName>
        <fullName evidence="2">Uncharacterized protein</fullName>
    </submittedName>
</protein>
<organism evidence="2 3">
    <name type="scientific">Caligus rogercresseyi</name>
    <name type="common">Sea louse</name>
    <dbReference type="NCBI Taxonomy" id="217165"/>
    <lineage>
        <taxon>Eukaryota</taxon>
        <taxon>Metazoa</taxon>
        <taxon>Ecdysozoa</taxon>
        <taxon>Arthropoda</taxon>
        <taxon>Crustacea</taxon>
        <taxon>Multicrustacea</taxon>
        <taxon>Hexanauplia</taxon>
        <taxon>Copepoda</taxon>
        <taxon>Siphonostomatoida</taxon>
        <taxon>Caligidae</taxon>
        <taxon>Caligus</taxon>
    </lineage>
</organism>
<name>A0A7T8KCH3_CALRO</name>
<proteinExistence type="predicted"/>